<organism evidence="3 4">
    <name type="scientific">Paenibacillus odorifer</name>
    <dbReference type="NCBI Taxonomy" id="189426"/>
    <lineage>
        <taxon>Bacteria</taxon>
        <taxon>Bacillati</taxon>
        <taxon>Bacillota</taxon>
        <taxon>Bacilli</taxon>
        <taxon>Bacillales</taxon>
        <taxon>Paenibacillaceae</taxon>
        <taxon>Paenibacillus</taxon>
    </lineage>
</organism>
<gene>
    <name evidence="3" type="ORF">BSK47_20220</name>
</gene>
<dbReference type="Pfam" id="PF01381">
    <property type="entry name" value="HTH_3"/>
    <property type="match status" value="1"/>
</dbReference>
<keyword evidence="1" id="KW-0472">Membrane</keyword>
<feature type="transmembrane region" description="Helical" evidence="1">
    <location>
        <begin position="135"/>
        <end position="153"/>
    </location>
</feature>
<dbReference type="PROSITE" id="PS50943">
    <property type="entry name" value="HTH_CROC1"/>
    <property type="match status" value="1"/>
</dbReference>
<reference evidence="3 4" key="1">
    <citation type="submission" date="2016-10" db="EMBL/GenBank/DDBJ databases">
        <title>Paenibacillus species isolates.</title>
        <authorList>
            <person name="Beno S.M."/>
        </authorList>
    </citation>
    <scope>NUCLEOTIDE SEQUENCE [LARGE SCALE GENOMIC DNA]</scope>
    <source>
        <strain evidence="3 4">FSL H7-0918</strain>
    </source>
</reference>
<feature type="domain" description="HTH cro/C1-type" evidence="2">
    <location>
        <begin position="18"/>
        <end position="51"/>
    </location>
</feature>
<protein>
    <submittedName>
        <fullName evidence="3">Transcriptional regulator</fullName>
    </submittedName>
</protein>
<sequence>METKSEQNTQIACLQKNLSAIRKIAGWTSEQLGERIGVTKQTISNLENAKTPMTLTQYIAIRSIIDFEMQTNKENTVLPQVVDVLLNREEEYTDEEREKISESVRTIAATASGGIGGTALAAVSVGLLGGILGTPLLAIGGVVAGSTWLAKILKGKDKNR</sequence>
<name>A0AB36JD11_9BACL</name>
<evidence type="ECO:0000313" key="3">
    <source>
        <dbReference type="EMBL" id="OME16586.1"/>
    </source>
</evidence>
<dbReference type="RefSeq" id="WP_076136729.1">
    <property type="nucleotide sequence ID" value="NZ_MPTO01000019.1"/>
</dbReference>
<proteinExistence type="predicted"/>
<dbReference type="GO" id="GO:0003677">
    <property type="term" value="F:DNA binding"/>
    <property type="evidence" value="ECO:0007669"/>
    <property type="project" value="InterPro"/>
</dbReference>
<keyword evidence="1" id="KW-0812">Transmembrane</keyword>
<dbReference type="SMART" id="SM00530">
    <property type="entry name" value="HTH_XRE"/>
    <property type="match status" value="1"/>
</dbReference>
<feature type="transmembrane region" description="Helical" evidence="1">
    <location>
        <begin position="107"/>
        <end position="129"/>
    </location>
</feature>
<dbReference type="Proteomes" id="UP000187323">
    <property type="component" value="Unassembled WGS sequence"/>
</dbReference>
<dbReference type="Gene3D" id="1.10.260.40">
    <property type="entry name" value="lambda repressor-like DNA-binding domains"/>
    <property type="match status" value="1"/>
</dbReference>
<evidence type="ECO:0000259" key="2">
    <source>
        <dbReference type="PROSITE" id="PS50943"/>
    </source>
</evidence>
<comment type="caution">
    <text evidence="3">The sequence shown here is derived from an EMBL/GenBank/DDBJ whole genome shotgun (WGS) entry which is preliminary data.</text>
</comment>
<dbReference type="EMBL" id="MPTO01000019">
    <property type="protein sequence ID" value="OME16586.1"/>
    <property type="molecule type" value="Genomic_DNA"/>
</dbReference>
<dbReference type="AlphaFoldDB" id="A0AB36JD11"/>
<dbReference type="InterPro" id="IPR010982">
    <property type="entry name" value="Lambda_DNA-bd_dom_sf"/>
</dbReference>
<dbReference type="InterPro" id="IPR001387">
    <property type="entry name" value="Cro/C1-type_HTH"/>
</dbReference>
<evidence type="ECO:0000313" key="4">
    <source>
        <dbReference type="Proteomes" id="UP000187323"/>
    </source>
</evidence>
<keyword evidence="1" id="KW-1133">Transmembrane helix</keyword>
<accession>A0AB36JD11</accession>
<evidence type="ECO:0000256" key="1">
    <source>
        <dbReference type="SAM" id="Phobius"/>
    </source>
</evidence>
<dbReference type="CDD" id="cd00093">
    <property type="entry name" value="HTH_XRE"/>
    <property type="match status" value="1"/>
</dbReference>
<dbReference type="SUPFAM" id="SSF47413">
    <property type="entry name" value="lambda repressor-like DNA-binding domains"/>
    <property type="match status" value="1"/>
</dbReference>